<name>A0A4C1ZJS5_EUMVA</name>
<organism evidence="1 2">
    <name type="scientific">Eumeta variegata</name>
    <name type="common">Bagworm moth</name>
    <name type="synonym">Eumeta japonica</name>
    <dbReference type="NCBI Taxonomy" id="151549"/>
    <lineage>
        <taxon>Eukaryota</taxon>
        <taxon>Metazoa</taxon>
        <taxon>Ecdysozoa</taxon>
        <taxon>Arthropoda</taxon>
        <taxon>Hexapoda</taxon>
        <taxon>Insecta</taxon>
        <taxon>Pterygota</taxon>
        <taxon>Neoptera</taxon>
        <taxon>Endopterygota</taxon>
        <taxon>Lepidoptera</taxon>
        <taxon>Glossata</taxon>
        <taxon>Ditrysia</taxon>
        <taxon>Tineoidea</taxon>
        <taxon>Psychidae</taxon>
        <taxon>Oiketicinae</taxon>
        <taxon>Eumeta</taxon>
    </lineage>
</organism>
<accession>A0A4C1ZJS5</accession>
<dbReference type="EMBL" id="BGZK01001953">
    <property type="protein sequence ID" value="GBP88726.1"/>
    <property type="molecule type" value="Genomic_DNA"/>
</dbReference>
<dbReference type="AlphaFoldDB" id="A0A4C1ZJS5"/>
<sequence>MRSFHSGGRNRPISDVGVVEGDCGTTNPAFSNTQDRLKRAMLSLMLVSHAQMNQLKSLLRVILHAACNEPFKRGAGSGL</sequence>
<evidence type="ECO:0000313" key="2">
    <source>
        <dbReference type="Proteomes" id="UP000299102"/>
    </source>
</evidence>
<evidence type="ECO:0000313" key="1">
    <source>
        <dbReference type="EMBL" id="GBP88726.1"/>
    </source>
</evidence>
<gene>
    <name evidence="1" type="ORF">EVAR_21473_1</name>
</gene>
<reference evidence="1 2" key="1">
    <citation type="journal article" date="2019" name="Commun. Biol.">
        <title>The bagworm genome reveals a unique fibroin gene that provides high tensile strength.</title>
        <authorList>
            <person name="Kono N."/>
            <person name="Nakamura H."/>
            <person name="Ohtoshi R."/>
            <person name="Tomita M."/>
            <person name="Numata K."/>
            <person name="Arakawa K."/>
        </authorList>
    </citation>
    <scope>NUCLEOTIDE SEQUENCE [LARGE SCALE GENOMIC DNA]</scope>
</reference>
<dbReference type="Proteomes" id="UP000299102">
    <property type="component" value="Unassembled WGS sequence"/>
</dbReference>
<comment type="caution">
    <text evidence="1">The sequence shown here is derived from an EMBL/GenBank/DDBJ whole genome shotgun (WGS) entry which is preliminary data.</text>
</comment>
<protein>
    <submittedName>
        <fullName evidence="1">Uncharacterized protein</fullName>
    </submittedName>
</protein>
<keyword evidence="2" id="KW-1185">Reference proteome</keyword>
<proteinExistence type="predicted"/>